<comment type="caution">
    <text evidence="3">The sequence shown here is derived from an EMBL/GenBank/DDBJ whole genome shotgun (WGS) entry which is preliminary data.</text>
</comment>
<reference evidence="3 4" key="1">
    <citation type="journal article" date="2022" name="G3 (Bethesda)">
        <title>Whole-genome sequence and methylome profiling of the almond [Prunus dulcis (Mill.) D.A. Webb] cultivar 'Nonpareil'.</title>
        <authorList>
            <person name="D'Amico-Willman K.M."/>
            <person name="Ouma W.Z."/>
            <person name="Meulia T."/>
            <person name="Sideli G.M."/>
            <person name="Gradziel T.M."/>
            <person name="Fresnedo-Ramirez J."/>
        </authorList>
    </citation>
    <scope>NUCLEOTIDE SEQUENCE [LARGE SCALE GENOMIC DNA]</scope>
    <source>
        <strain evidence="3">Clone GOH B32 T37-40</strain>
    </source>
</reference>
<dbReference type="EMBL" id="JAJFAZ020000004">
    <property type="protein sequence ID" value="KAI5333268.1"/>
    <property type="molecule type" value="Genomic_DNA"/>
</dbReference>
<dbReference type="AlphaFoldDB" id="A0AAD4VYW8"/>
<dbReference type="PANTHER" id="PTHR21860">
    <property type="entry name" value="TRANSCRIPTION INITIATION FACTOR IIIC TFIIIC , POLYPEPTIDE 6-RELATED"/>
    <property type="match status" value="1"/>
</dbReference>
<dbReference type="GO" id="GO:0006383">
    <property type="term" value="P:transcription by RNA polymerase III"/>
    <property type="evidence" value="ECO:0007669"/>
    <property type="project" value="InterPro"/>
</dbReference>
<sequence>MGYTFGCVGAPIKILAGAYTIPLDFFQNGPFCFGLASNTTIIRHPILHKLRGSQSAELETVRFISSSSTLPTLIQAMEANTVRNEDEVEEEYVLLDLDSAYSQFDIPPNAPYVLSGLNTEHPVLTIGDKLNLIGEYHETVGTCLIFKEEVAGPVVHEETGPSEANLFAGKCIVDPNQPQSKQVKPVTSLHRIIKFRLAPNVDSDDASKQTPDQVQHTVHSMGNDQHENP</sequence>
<dbReference type="PANTHER" id="PTHR21860:SF2">
    <property type="entry name" value="GENERAL TRANSCRIPTION FACTOR 3C POLYPEPTIDE 6"/>
    <property type="match status" value="1"/>
</dbReference>
<organism evidence="3 4">
    <name type="scientific">Prunus dulcis</name>
    <name type="common">Almond</name>
    <name type="synonym">Amygdalus dulcis</name>
    <dbReference type="NCBI Taxonomy" id="3755"/>
    <lineage>
        <taxon>Eukaryota</taxon>
        <taxon>Viridiplantae</taxon>
        <taxon>Streptophyta</taxon>
        <taxon>Embryophyta</taxon>
        <taxon>Tracheophyta</taxon>
        <taxon>Spermatophyta</taxon>
        <taxon>Magnoliopsida</taxon>
        <taxon>eudicotyledons</taxon>
        <taxon>Gunneridae</taxon>
        <taxon>Pentapetalae</taxon>
        <taxon>rosids</taxon>
        <taxon>fabids</taxon>
        <taxon>Rosales</taxon>
        <taxon>Rosaceae</taxon>
        <taxon>Amygdaloideae</taxon>
        <taxon>Amygdaleae</taxon>
        <taxon>Prunus</taxon>
    </lineage>
</organism>
<protein>
    <recommendedName>
        <fullName evidence="2">Transcription factor TFIIIC triple barrel domain-containing protein</fullName>
    </recommendedName>
</protein>
<evidence type="ECO:0000313" key="4">
    <source>
        <dbReference type="Proteomes" id="UP001054821"/>
    </source>
</evidence>
<proteinExistence type="predicted"/>
<gene>
    <name evidence="3" type="ORF">L3X38_023398</name>
</gene>
<evidence type="ECO:0000313" key="3">
    <source>
        <dbReference type="EMBL" id="KAI5333268.1"/>
    </source>
</evidence>
<name>A0AAD4VYW8_PRUDU</name>
<dbReference type="GO" id="GO:0000127">
    <property type="term" value="C:transcription factor TFIIIC complex"/>
    <property type="evidence" value="ECO:0007669"/>
    <property type="project" value="TreeGrafter"/>
</dbReference>
<accession>A0AAD4VYW8</accession>
<dbReference type="Gene3D" id="2.60.40.4370">
    <property type="match status" value="1"/>
</dbReference>
<dbReference type="InterPro" id="IPR042771">
    <property type="entry name" value="GTF3C6-like"/>
</dbReference>
<keyword evidence="4" id="KW-1185">Reference proteome</keyword>
<feature type="domain" description="Transcription factor TFIIIC triple barrel" evidence="2">
    <location>
        <begin position="87"/>
        <end position="197"/>
    </location>
</feature>
<evidence type="ECO:0000259" key="2">
    <source>
        <dbReference type="Pfam" id="PF10419"/>
    </source>
</evidence>
<dbReference type="Pfam" id="PF10419">
    <property type="entry name" value="TFIIIC_sub6"/>
    <property type="match status" value="1"/>
</dbReference>
<feature type="region of interest" description="Disordered" evidence="1">
    <location>
        <begin position="200"/>
        <end position="229"/>
    </location>
</feature>
<dbReference type="Proteomes" id="UP001054821">
    <property type="component" value="Chromosome 4"/>
</dbReference>
<evidence type="ECO:0000256" key="1">
    <source>
        <dbReference type="SAM" id="MobiDB-lite"/>
    </source>
</evidence>
<dbReference type="InterPro" id="IPR019481">
    <property type="entry name" value="TFIIIC_triple_barrel"/>
</dbReference>
<feature type="compositionally biased region" description="Polar residues" evidence="1">
    <location>
        <begin position="208"/>
        <end position="223"/>
    </location>
</feature>